<dbReference type="EMBL" id="MVIE01000068">
    <property type="protein sequence ID" value="ORB33163.1"/>
    <property type="molecule type" value="Genomic_DNA"/>
</dbReference>
<accession>A0A1X0I2H6</accession>
<keyword evidence="2" id="KW-1185">Reference proteome</keyword>
<dbReference type="Proteomes" id="UP000192513">
    <property type="component" value="Unassembled WGS sequence"/>
</dbReference>
<dbReference type="OrthoDB" id="3785441at2"/>
<dbReference type="AlphaFoldDB" id="A0A1X0I2H6"/>
<dbReference type="InterPro" id="IPR046036">
    <property type="entry name" value="DUF5994"/>
</dbReference>
<comment type="caution">
    <text evidence="1">The sequence shown here is derived from an EMBL/GenBank/DDBJ whole genome shotgun (WGS) entry which is preliminary data.</text>
</comment>
<organism evidence="1 2">
    <name type="scientific">Mycobacterium paraseoulense</name>
    <dbReference type="NCBI Taxonomy" id="590652"/>
    <lineage>
        <taxon>Bacteria</taxon>
        <taxon>Bacillati</taxon>
        <taxon>Actinomycetota</taxon>
        <taxon>Actinomycetes</taxon>
        <taxon>Mycobacteriales</taxon>
        <taxon>Mycobacteriaceae</taxon>
        <taxon>Mycobacterium</taxon>
    </lineage>
</organism>
<sequence length="153" mass="17078">MTESFERRRRANPVRVSVARELGRAIDGAWWPRADRITNELPELIAVLTPLLGDVSSINVNWPPLQRPPDLNWAGWERKRQHVMTIIGGDARVNLLIIPYTTYSALGLMMLRCAANLPVESHDQTKPAFLTAGSILRAAHQQCGAVFSEPARS</sequence>
<dbReference type="RefSeq" id="WP_083176272.1">
    <property type="nucleotide sequence ID" value="NZ_AP022619.1"/>
</dbReference>
<proteinExistence type="predicted"/>
<evidence type="ECO:0000313" key="1">
    <source>
        <dbReference type="EMBL" id="ORB33163.1"/>
    </source>
</evidence>
<dbReference type="Pfam" id="PF19457">
    <property type="entry name" value="DUF5994"/>
    <property type="match status" value="1"/>
</dbReference>
<name>A0A1X0I2H6_9MYCO</name>
<protein>
    <submittedName>
        <fullName evidence="1">Uncharacterized protein</fullName>
    </submittedName>
</protein>
<gene>
    <name evidence="1" type="ORF">BST39_27175</name>
</gene>
<reference evidence="1 2" key="1">
    <citation type="submission" date="2017-02" db="EMBL/GenBank/DDBJ databases">
        <title>The new phylogeny of genus Mycobacterium.</title>
        <authorList>
            <person name="Tortoli E."/>
            <person name="Trovato A."/>
            <person name="Cirillo D.M."/>
        </authorList>
    </citation>
    <scope>NUCLEOTIDE SEQUENCE [LARGE SCALE GENOMIC DNA]</scope>
    <source>
        <strain evidence="1 2">DSM 45000</strain>
    </source>
</reference>
<evidence type="ECO:0000313" key="2">
    <source>
        <dbReference type="Proteomes" id="UP000192513"/>
    </source>
</evidence>